<evidence type="ECO:0000259" key="2">
    <source>
        <dbReference type="PROSITE" id="PS50112"/>
    </source>
</evidence>
<dbReference type="InterPro" id="IPR043128">
    <property type="entry name" value="Rev_trsase/Diguanyl_cyclase"/>
</dbReference>
<dbReference type="AlphaFoldDB" id="A0A6L6PXP2"/>
<dbReference type="InterPro" id="IPR000014">
    <property type="entry name" value="PAS"/>
</dbReference>
<dbReference type="PROSITE" id="PS50112">
    <property type="entry name" value="PAS"/>
    <property type="match status" value="2"/>
</dbReference>
<comment type="caution">
    <text evidence="5">The sequence shown here is derived from an EMBL/GenBank/DDBJ whole genome shotgun (WGS) entry which is preliminary data.</text>
</comment>
<dbReference type="SUPFAM" id="SSF55073">
    <property type="entry name" value="Nucleotide cyclase"/>
    <property type="match status" value="1"/>
</dbReference>
<dbReference type="NCBIfam" id="TIGR00229">
    <property type="entry name" value="sensory_box"/>
    <property type="match status" value="2"/>
</dbReference>
<feature type="domain" description="PAC" evidence="3">
    <location>
        <begin position="559"/>
        <end position="610"/>
    </location>
</feature>
<dbReference type="PROSITE" id="PS50887">
    <property type="entry name" value="GGDEF"/>
    <property type="match status" value="1"/>
</dbReference>
<name>A0A6L6PXP2_9BURK</name>
<feature type="domain" description="GGDEF" evidence="4">
    <location>
        <begin position="767"/>
        <end position="900"/>
    </location>
</feature>
<accession>A0A6L6PXP2</accession>
<dbReference type="PANTHER" id="PTHR44757">
    <property type="entry name" value="DIGUANYLATE CYCLASE DGCP"/>
    <property type="match status" value="1"/>
</dbReference>
<keyword evidence="6" id="KW-1185">Reference proteome</keyword>
<dbReference type="EMBL" id="WNLA01000004">
    <property type="protein sequence ID" value="MTW02373.1"/>
    <property type="molecule type" value="Genomic_DNA"/>
</dbReference>
<feature type="domain" description="PAS" evidence="2">
    <location>
        <begin position="486"/>
        <end position="556"/>
    </location>
</feature>
<keyword evidence="1" id="KW-0812">Transmembrane</keyword>
<dbReference type="GO" id="GO:0003824">
    <property type="term" value="F:catalytic activity"/>
    <property type="evidence" value="ECO:0007669"/>
    <property type="project" value="UniProtKB-ARBA"/>
</dbReference>
<dbReference type="InterPro" id="IPR000160">
    <property type="entry name" value="GGDEF_dom"/>
</dbReference>
<proteinExistence type="predicted"/>
<dbReference type="Pfam" id="PF00990">
    <property type="entry name" value="GGDEF"/>
    <property type="match status" value="1"/>
</dbReference>
<feature type="transmembrane region" description="Helical" evidence="1">
    <location>
        <begin position="318"/>
        <end position="338"/>
    </location>
</feature>
<dbReference type="InterPro" id="IPR013655">
    <property type="entry name" value="PAS_fold_3"/>
</dbReference>
<feature type="domain" description="PAS" evidence="2">
    <location>
        <begin position="611"/>
        <end position="681"/>
    </location>
</feature>
<dbReference type="Pfam" id="PF08447">
    <property type="entry name" value="PAS_3"/>
    <property type="match status" value="1"/>
</dbReference>
<gene>
    <name evidence="5" type="ORF">GM668_09775</name>
</gene>
<dbReference type="Gene3D" id="3.30.70.270">
    <property type="match status" value="1"/>
</dbReference>
<dbReference type="SMART" id="SM00091">
    <property type="entry name" value="PAS"/>
    <property type="match status" value="3"/>
</dbReference>
<evidence type="ECO:0000256" key="1">
    <source>
        <dbReference type="SAM" id="Phobius"/>
    </source>
</evidence>
<dbReference type="InterPro" id="IPR052155">
    <property type="entry name" value="Biofilm_reg_signaling"/>
</dbReference>
<dbReference type="NCBIfam" id="TIGR00254">
    <property type="entry name" value="GGDEF"/>
    <property type="match status" value="1"/>
</dbReference>
<dbReference type="OrthoDB" id="5571399at2"/>
<reference evidence="5 6" key="1">
    <citation type="submission" date="2019-11" db="EMBL/GenBank/DDBJ databases">
        <title>Type strains purchased from KCTC, JCM and DSMZ.</title>
        <authorList>
            <person name="Lu H."/>
        </authorList>
    </citation>
    <scope>NUCLEOTIDE SEQUENCE [LARGE SCALE GENOMIC DNA]</scope>
    <source>
        <strain evidence="5 6">KCTC 42409</strain>
    </source>
</reference>
<sequence length="907" mass="101666">MASLNRSVCVQNRSEQPLAALLRGHVIQTESPIRRLLRKLYRVILLPAFALVLLVSMWTAVIYQVHQEYRGARHEAVLHAQTLSRTLAENAGHLLRQSDHATQLFKLKYEETGGALRLAEFTRKGGLLDSLMPSKLQLPIALYKADGRLMDSLHGIFQDDIRVEPVYQALSQSAEDIPHASNVVVNSQTSKWLIQIARRVNGRNGEFGGIIMLMIDPAYFVEDYDRLHMDENGLVMLVSRDSGLAIARVDEQLYITDTIDFTATADPSGSADELVLRHAFDGVDRIYSYRDMPRYQLTAVVGNTVTHAMARFERQRRLYFSVAAAASVLVFIFALLLMQQSLRLRDSMEAANAAQQKLRAAADASLDAVFLLKACRNREGAVVDFTLADVNERGAAMLGHHHDDVVGHRIGELAPTWRSEGFIDKYRQVLETTIPLEEEVETQNLPGQPNESRWLRHQIVAIDDGVAVTTRNISSRKRDELAMRKHQAELQAVNDASPLGLLRADANGHCTYVNRTFESITGLTRDQALGDQWLAAVHPNDRKVLQEALEHLRDTLQPFQDTLRCVHPDGQIVWTSIKVAPIIVDGHIEGFVSTVDDITMMRKSVMALRESEARLRTIADTLPAMIAYIDFEEVYRFNNIAYEREFSRSGMDVMGKTVRETVGEPRYAFLEPYIRRVLSGEPLAFEEDDDSTGIVRTFEVNYIPQFDEEGAAVIGFHVMRQDITAQKREQQRLLKLSQVDALTGLTNRAGFQQKLSDTMTACRDNGLLMAVMYMDIDRFKPVNDTFGHSVGDALLKAFSGRLQHAMRATDTIARLGGDEFTIIMERISKQEDAETAAGKIVVAMQAPFVLDNITVHVSTSIGLTWYRGEDVSAAELLNRADMLLYQAKQAGRNTFRSGALIPDLDAA</sequence>
<dbReference type="CDD" id="cd00130">
    <property type="entry name" value="PAS"/>
    <property type="match status" value="2"/>
</dbReference>
<dbReference type="CDD" id="cd01949">
    <property type="entry name" value="GGDEF"/>
    <property type="match status" value="1"/>
</dbReference>
<keyword evidence="1" id="KW-1133">Transmembrane helix</keyword>
<dbReference type="InterPro" id="IPR035965">
    <property type="entry name" value="PAS-like_dom_sf"/>
</dbReference>
<dbReference type="FunFam" id="3.30.70.270:FF:000001">
    <property type="entry name" value="Diguanylate cyclase domain protein"/>
    <property type="match status" value="1"/>
</dbReference>
<dbReference type="InterPro" id="IPR000700">
    <property type="entry name" value="PAS-assoc_C"/>
</dbReference>
<evidence type="ECO:0000259" key="3">
    <source>
        <dbReference type="PROSITE" id="PS50113"/>
    </source>
</evidence>
<evidence type="ECO:0000313" key="6">
    <source>
        <dbReference type="Proteomes" id="UP000484015"/>
    </source>
</evidence>
<dbReference type="CDD" id="cd12915">
    <property type="entry name" value="PDC2_DGC_like"/>
    <property type="match status" value="1"/>
</dbReference>
<keyword evidence="1" id="KW-0472">Membrane</keyword>
<dbReference type="PANTHER" id="PTHR44757:SF2">
    <property type="entry name" value="BIOFILM ARCHITECTURE MAINTENANCE PROTEIN MBAA"/>
    <property type="match status" value="1"/>
</dbReference>
<dbReference type="Proteomes" id="UP000484015">
    <property type="component" value="Unassembled WGS sequence"/>
</dbReference>
<dbReference type="PROSITE" id="PS50113">
    <property type="entry name" value="PAC"/>
    <property type="match status" value="1"/>
</dbReference>
<dbReference type="SMART" id="SM00267">
    <property type="entry name" value="GGDEF"/>
    <property type="match status" value="1"/>
</dbReference>
<protein>
    <submittedName>
        <fullName evidence="5">Diguanylate cyclase</fullName>
    </submittedName>
</protein>
<dbReference type="InterPro" id="IPR013656">
    <property type="entry name" value="PAS_4"/>
</dbReference>
<feature type="transmembrane region" description="Helical" evidence="1">
    <location>
        <begin position="40"/>
        <end position="63"/>
    </location>
</feature>
<evidence type="ECO:0000259" key="4">
    <source>
        <dbReference type="PROSITE" id="PS50887"/>
    </source>
</evidence>
<organism evidence="5 6">
    <name type="scientific">Pseudoduganella ginsengisoli</name>
    <dbReference type="NCBI Taxonomy" id="1462440"/>
    <lineage>
        <taxon>Bacteria</taxon>
        <taxon>Pseudomonadati</taxon>
        <taxon>Pseudomonadota</taxon>
        <taxon>Betaproteobacteria</taxon>
        <taxon>Burkholderiales</taxon>
        <taxon>Oxalobacteraceae</taxon>
        <taxon>Telluria group</taxon>
        <taxon>Pseudoduganella</taxon>
    </lineage>
</organism>
<evidence type="ECO:0000313" key="5">
    <source>
        <dbReference type="EMBL" id="MTW02373.1"/>
    </source>
</evidence>
<dbReference type="SUPFAM" id="SSF55785">
    <property type="entry name" value="PYP-like sensor domain (PAS domain)"/>
    <property type="match status" value="3"/>
</dbReference>
<dbReference type="Gene3D" id="3.30.450.20">
    <property type="entry name" value="PAS domain"/>
    <property type="match status" value="5"/>
</dbReference>
<dbReference type="InterPro" id="IPR029787">
    <property type="entry name" value="Nucleotide_cyclase"/>
</dbReference>
<dbReference type="Pfam" id="PF08448">
    <property type="entry name" value="PAS_4"/>
    <property type="match status" value="2"/>
</dbReference>